<gene>
    <name evidence="1" type="ORF">MEDL_31128</name>
</gene>
<protein>
    <submittedName>
        <fullName evidence="1">Uncharacterized protein</fullName>
    </submittedName>
</protein>
<evidence type="ECO:0000313" key="1">
    <source>
        <dbReference type="EMBL" id="CAG2217566.1"/>
    </source>
</evidence>
<proteinExistence type="predicted"/>
<reference evidence="1" key="1">
    <citation type="submission" date="2021-03" db="EMBL/GenBank/DDBJ databases">
        <authorList>
            <person name="Bekaert M."/>
        </authorList>
    </citation>
    <scope>NUCLEOTIDE SEQUENCE</scope>
</reference>
<dbReference type="AlphaFoldDB" id="A0A8S3SKZ8"/>
<evidence type="ECO:0000313" key="2">
    <source>
        <dbReference type="Proteomes" id="UP000683360"/>
    </source>
</evidence>
<accession>A0A8S3SKZ8</accession>
<keyword evidence="2" id="KW-1185">Reference proteome</keyword>
<dbReference type="EMBL" id="CAJPWZ010001545">
    <property type="protein sequence ID" value="CAG2217566.1"/>
    <property type="molecule type" value="Genomic_DNA"/>
</dbReference>
<comment type="caution">
    <text evidence="1">The sequence shown here is derived from an EMBL/GenBank/DDBJ whole genome shotgun (WGS) entry which is preliminary data.</text>
</comment>
<dbReference type="Proteomes" id="UP000683360">
    <property type="component" value="Unassembled WGS sequence"/>
</dbReference>
<organism evidence="1 2">
    <name type="scientific">Mytilus edulis</name>
    <name type="common">Blue mussel</name>
    <dbReference type="NCBI Taxonomy" id="6550"/>
    <lineage>
        <taxon>Eukaryota</taxon>
        <taxon>Metazoa</taxon>
        <taxon>Spiralia</taxon>
        <taxon>Lophotrochozoa</taxon>
        <taxon>Mollusca</taxon>
        <taxon>Bivalvia</taxon>
        <taxon>Autobranchia</taxon>
        <taxon>Pteriomorphia</taxon>
        <taxon>Mytilida</taxon>
        <taxon>Mytiloidea</taxon>
        <taxon>Mytilidae</taxon>
        <taxon>Mytilinae</taxon>
        <taxon>Mytilus</taxon>
    </lineage>
</organism>
<name>A0A8S3SKZ8_MYTED</name>
<sequence length="314" mass="35340">MKTPAACVQSAEKMTPKKRWKALFHSQTNEKNYVEFIVDSKNNQSKSKIDQINQSVSSIIEESGKSGTSTCVVDENNQSESNFEKNHQSVSCNVEEIGQSEFSTADKSNQSECSTGNMILDKCTEFETCQDKTFVMISQTSCLELIETPNIPPENISQNRDSLSFVHSEITEKNNHAELIVFDEWNQTEPCVDIINQSESCVDKSNQLEPCVKRSNQSESCVKTSNQLESSAAKINQSELSIDKSDQLELGSLTMLPSIEIEKSEHCIHDSEDECDSDCDESWLGASFSCARFIQYTQVRNSTRTLPYIEQMRL</sequence>